<dbReference type="CDD" id="cd00198">
    <property type="entry name" value="vWFA"/>
    <property type="match status" value="1"/>
</dbReference>
<feature type="compositionally biased region" description="Low complexity" evidence="4">
    <location>
        <begin position="38"/>
        <end position="80"/>
    </location>
</feature>
<accession>A0ABS3W8M3</accession>
<dbReference type="PANTHER" id="PTHR47763:SF1">
    <property type="entry name" value="DUF659 DOMAIN-CONTAINING PROTEIN"/>
    <property type="match status" value="1"/>
</dbReference>
<gene>
    <name evidence="6" type="ORF">I8J29_10705</name>
</gene>
<dbReference type="PANTHER" id="PTHR47763">
    <property type="entry name" value="ALPHA-PROTEIN KINASE VWKA"/>
    <property type="match status" value="1"/>
</dbReference>
<evidence type="ECO:0000256" key="2">
    <source>
        <dbReference type="ARBA" id="ARBA00022525"/>
    </source>
</evidence>
<dbReference type="InterPro" id="IPR056861">
    <property type="entry name" value="HMCN1-like_VWA"/>
</dbReference>
<comment type="subcellular location">
    <subcellularLocation>
        <location evidence="1">Secreted</location>
    </subcellularLocation>
</comment>
<dbReference type="Proteomes" id="UP000670947">
    <property type="component" value="Unassembled WGS sequence"/>
</dbReference>
<name>A0ABS3W8M3_9BACL</name>
<dbReference type="InterPro" id="IPR036465">
    <property type="entry name" value="vWFA_dom_sf"/>
</dbReference>
<dbReference type="SUPFAM" id="SSF53300">
    <property type="entry name" value="vWA-like"/>
    <property type="match status" value="1"/>
</dbReference>
<feature type="region of interest" description="Disordered" evidence="4">
    <location>
        <begin position="1"/>
        <end position="23"/>
    </location>
</feature>
<proteinExistence type="predicted"/>
<dbReference type="InterPro" id="IPR052969">
    <property type="entry name" value="Thr-specific_kinase-like"/>
</dbReference>
<dbReference type="EMBL" id="JAGGDJ010000005">
    <property type="protein sequence ID" value="MBO7744669.1"/>
    <property type="molecule type" value="Genomic_DNA"/>
</dbReference>
<dbReference type="InterPro" id="IPR002035">
    <property type="entry name" value="VWF_A"/>
</dbReference>
<comment type="caution">
    <text evidence="6">The sequence shown here is derived from an EMBL/GenBank/DDBJ whole genome shotgun (WGS) entry which is preliminary data.</text>
</comment>
<evidence type="ECO:0000256" key="3">
    <source>
        <dbReference type="ARBA" id="ARBA00022729"/>
    </source>
</evidence>
<feature type="region of interest" description="Disordered" evidence="4">
    <location>
        <begin position="38"/>
        <end position="127"/>
    </location>
</feature>
<keyword evidence="3" id="KW-0732">Signal</keyword>
<evidence type="ECO:0000256" key="4">
    <source>
        <dbReference type="SAM" id="MobiDB-lite"/>
    </source>
</evidence>
<reference evidence="6 7" key="1">
    <citation type="submission" date="2021-03" db="EMBL/GenBank/DDBJ databases">
        <title>Paenibacillus artemisicola MWE-103 whole genome sequence.</title>
        <authorList>
            <person name="Ham Y.J."/>
        </authorList>
    </citation>
    <scope>NUCLEOTIDE SEQUENCE [LARGE SCALE GENOMIC DNA]</scope>
    <source>
        <strain evidence="6 7">MWE-103</strain>
    </source>
</reference>
<evidence type="ECO:0000259" key="5">
    <source>
        <dbReference type="PROSITE" id="PS50234"/>
    </source>
</evidence>
<sequence length="463" mass="49556">MVNHRHAQEKRNGKGTDRGSASRASAAALLALALALGGCSSSSDDDGANSGNAAADNAGTNTGSSADSSADEGSSSPSESGKNGAVGDSSGSDEPASDGESGDSAAEPERGGGGRASQYDDAKPGQLTAGEWDDALAWKSWLRLMDGEEARESQSFWSMFPERRLEVDVTAGGKPVADAEVTLTGRDGEIVWEARTNNKGVAYAYPGLYDEQDRQAEFGVAVEAGQRQKRYENVPIPRGQALKVELGEAVQPPKALDLLLLVDTTGSMEDELNYLKTELKDVVRRVDRDNGQQLDIRVSANFYRDHGDEYVVKPYPFTDDIDKTVGQLSEQKAGGGGDFPEAVDEALANAIGKHEWSENARARLLFLVMDAPPHRDRKIVKRLQELTEDAAAEGIRIVPVASSGVDAHTEYLMRFMASATGGTYLFLTDHSGIGNDHMEPAVGEYEVKALNDLLVEVINRYAS</sequence>
<protein>
    <submittedName>
        <fullName evidence="6">VWA domain-containing protein</fullName>
    </submittedName>
</protein>
<evidence type="ECO:0000256" key="1">
    <source>
        <dbReference type="ARBA" id="ARBA00004613"/>
    </source>
</evidence>
<keyword evidence="2" id="KW-0964">Secreted</keyword>
<dbReference type="SMART" id="SM00327">
    <property type="entry name" value="VWA"/>
    <property type="match status" value="1"/>
</dbReference>
<organism evidence="6 7">
    <name type="scientific">Paenibacillus artemisiicola</name>
    <dbReference type="NCBI Taxonomy" id="1172618"/>
    <lineage>
        <taxon>Bacteria</taxon>
        <taxon>Bacillati</taxon>
        <taxon>Bacillota</taxon>
        <taxon>Bacilli</taxon>
        <taxon>Bacillales</taxon>
        <taxon>Paenibacillaceae</taxon>
        <taxon>Paenibacillus</taxon>
    </lineage>
</organism>
<dbReference type="PROSITE" id="PS50234">
    <property type="entry name" value="VWFA"/>
    <property type="match status" value="1"/>
</dbReference>
<feature type="compositionally biased region" description="Basic and acidic residues" evidence="4">
    <location>
        <begin position="107"/>
        <end position="123"/>
    </location>
</feature>
<dbReference type="RefSeq" id="WP_208847610.1">
    <property type="nucleotide sequence ID" value="NZ_JAGGDJ010000005.1"/>
</dbReference>
<dbReference type="Gene3D" id="3.40.50.410">
    <property type="entry name" value="von Willebrand factor, type A domain"/>
    <property type="match status" value="1"/>
</dbReference>
<dbReference type="Pfam" id="PF25106">
    <property type="entry name" value="VWA_4"/>
    <property type="match status" value="1"/>
</dbReference>
<evidence type="ECO:0000313" key="6">
    <source>
        <dbReference type="EMBL" id="MBO7744669.1"/>
    </source>
</evidence>
<feature type="domain" description="VWFA" evidence="5">
    <location>
        <begin position="257"/>
        <end position="442"/>
    </location>
</feature>
<evidence type="ECO:0000313" key="7">
    <source>
        <dbReference type="Proteomes" id="UP000670947"/>
    </source>
</evidence>
<keyword evidence="7" id="KW-1185">Reference proteome</keyword>